<accession>A0A336NFJ9</accession>
<proteinExistence type="predicted"/>
<keyword evidence="1" id="KW-1133">Transmembrane helix</keyword>
<organism evidence="2 3">
    <name type="scientific">Bartonella grahamii</name>
    <dbReference type="NCBI Taxonomy" id="33045"/>
    <lineage>
        <taxon>Bacteria</taxon>
        <taxon>Pseudomonadati</taxon>
        <taxon>Pseudomonadota</taxon>
        <taxon>Alphaproteobacteria</taxon>
        <taxon>Hyphomicrobiales</taxon>
        <taxon>Bartonellaceae</taxon>
        <taxon>Bartonella</taxon>
    </lineage>
</organism>
<evidence type="ECO:0000256" key="1">
    <source>
        <dbReference type="SAM" id="Phobius"/>
    </source>
</evidence>
<reference evidence="2 3" key="1">
    <citation type="submission" date="2018-06" db="EMBL/GenBank/DDBJ databases">
        <authorList>
            <consortium name="Pathogen Informatics"/>
            <person name="Doyle S."/>
        </authorList>
    </citation>
    <scope>NUCLEOTIDE SEQUENCE [LARGE SCALE GENOMIC DNA]</scope>
    <source>
        <strain evidence="2 3">NCTC12860</strain>
    </source>
</reference>
<protein>
    <submittedName>
        <fullName evidence="2">Uncharacterized protein</fullName>
    </submittedName>
</protein>
<evidence type="ECO:0000313" key="2">
    <source>
        <dbReference type="EMBL" id="SSZ39451.1"/>
    </source>
</evidence>
<sequence length="172" mass="19912">MIEDKSQQQSAHEGDKAFVSQPVLDQSATFKKLTALSTSDYIIICCLAILLLVLFVATVYMDPLDFFHIMSKEQFQALGQMKQESFQEIIQESLAHPFKNPIIEHLLDAGWNSVWAFLCFLPQMIFGVLFGFCPLFVVFNIVFKRDVKEMMKLWETLPEQQQLDNQSLNRRL</sequence>
<gene>
    <name evidence="2" type="ORF">NCTC12860_00665</name>
</gene>
<dbReference type="Proteomes" id="UP000253846">
    <property type="component" value="Unassembled WGS sequence"/>
</dbReference>
<name>A0A336NFJ9_BARGR</name>
<dbReference type="AlphaFoldDB" id="A0A336NFJ9"/>
<dbReference type="RefSeq" id="WP_026500417.1">
    <property type="nucleotide sequence ID" value="NZ_UFTD01000001.1"/>
</dbReference>
<evidence type="ECO:0000313" key="3">
    <source>
        <dbReference type="Proteomes" id="UP000253846"/>
    </source>
</evidence>
<dbReference type="EMBL" id="UFTD01000001">
    <property type="protein sequence ID" value="SSZ39451.1"/>
    <property type="molecule type" value="Genomic_DNA"/>
</dbReference>
<keyword evidence="1" id="KW-0472">Membrane</keyword>
<feature type="transmembrane region" description="Helical" evidence="1">
    <location>
        <begin position="41"/>
        <end position="61"/>
    </location>
</feature>
<keyword evidence="1" id="KW-0812">Transmembrane</keyword>
<feature type="transmembrane region" description="Helical" evidence="1">
    <location>
        <begin position="114"/>
        <end position="143"/>
    </location>
</feature>